<dbReference type="PROSITE" id="PS00723">
    <property type="entry name" value="POLYPRENYL_SYNTHASE_1"/>
    <property type="match status" value="1"/>
</dbReference>
<comment type="cofactor">
    <cofactor evidence="1">
        <name>Mg(2+)</name>
        <dbReference type="ChEBI" id="CHEBI:18420"/>
    </cofactor>
</comment>
<comment type="caution">
    <text evidence="8">The sequence shown here is derived from an EMBL/GenBank/DDBJ whole genome shotgun (WGS) entry which is preliminary data.</text>
</comment>
<dbReference type="eggNOG" id="COG0142">
    <property type="taxonomic scope" value="Bacteria"/>
</dbReference>
<keyword evidence="4" id="KW-0479">Metal-binding</keyword>
<dbReference type="NCBIfam" id="NF045485">
    <property type="entry name" value="FPPsyn"/>
    <property type="match status" value="1"/>
</dbReference>
<keyword evidence="6" id="KW-0414">Isoprene biosynthesis</keyword>
<dbReference type="SUPFAM" id="SSF48576">
    <property type="entry name" value="Terpenoid synthases"/>
    <property type="match status" value="1"/>
</dbReference>
<dbReference type="GO" id="GO:0016114">
    <property type="term" value="P:terpenoid biosynthetic process"/>
    <property type="evidence" value="ECO:0007669"/>
    <property type="project" value="UniProtKB-ARBA"/>
</dbReference>
<accession>A0A0T5XD06</accession>
<dbReference type="GO" id="GO:0005737">
    <property type="term" value="C:cytoplasm"/>
    <property type="evidence" value="ECO:0007669"/>
    <property type="project" value="UniProtKB-ARBA"/>
</dbReference>
<dbReference type="STRING" id="592015.HMPREF1705_03470"/>
<dbReference type="InterPro" id="IPR008949">
    <property type="entry name" value="Isoprenoid_synthase_dom_sf"/>
</dbReference>
<dbReference type="InterPro" id="IPR000092">
    <property type="entry name" value="Polyprenyl_synt"/>
</dbReference>
<dbReference type="Gene3D" id="1.10.600.10">
    <property type="entry name" value="Farnesyl Diphosphate Synthase"/>
    <property type="match status" value="1"/>
</dbReference>
<dbReference type="PROSITE" id="PS00444">
    <property type="entry name" value="POLYPRENYL_SYNTHASE_2"/>
    <property type="match status" value="1"/>
</dbReference>
<reference evidence="9" key="1">
    <citation type="submission" date="2012-09" db="EMBL/GenBank/DDBJ databases">
        <authorList>
            <person name="Weinstock G."/>
            <person name="Sodergren E."/>
            <person name="Clifton S."/>
            <person name="Fulton L."/>
            <person name="Fulton B."/>
            <person name="Courtney L."/>
            <person name="Fronick C."/>
            <person name="Harrison M."/>
            <person name="Strong C."/>
            <person name="Farmer C."/>
            <person name="Delehaunty K."/>
            <person name="Markovic C."/>
            <person name="Hall O."/>
            <person name="Minx P."/>
            <person name="Tomlinson C."/>
            <person name="Mitreva M."/>
            <person name="Nelson J."/>
            <person name="Hou S."/>
            <person name="Wollam A."/>
            <person name="Pepin K.H."/>
            <person name="Johnson M."/>
            <person name="Bhonagiri V."/>
            <person name="Nash W.E."/>
            <person name="Suruliraj S."/>
            <person name="Warren W."/>
            <person name="Chinwalla A."/>
            <person name="Mardis E.R."/>
            <person name="Wilson R.K."/>
        </authorList>
    </citation>
    <scope>NUCLEOTIDE SEQUENCE [LARGE SCALE GENOMIC DNA]</scope>
    <source>
        <strain evidence="9">OS1</strain>
    </source>
</reference>
<dbReference type="CDD" id="cd00685">
    <property type="entry name" value="Trans_IPPS_HT"/>
    <property type="match status" value="1"/>
</dbReference>
<protein>
    <submittedName>
        <fullName evidence="8">Putative geranyltranstransferase</fullName>
    </submittedName>
</protein>
<dbReference type="PANTHER" id="PTHR43281:SF1">
    <property type="entry name" value="FARNESYL DIPHOSPHATE SYNTHASE"/>
    <property type="match status" value="1"/>
</dbReference>
<dbReference type="GO" id="GO:0046872">
    <property type="term" value="F:metal ion binding"/>
    <property type="evidence" value="ECO:0007669"/>
    <property type="project" value="UniProtKB-KW"/>
</dbReference>
<dbReference type="AlphaFoldDB" id="A0A0T5XD06"/>
<dbReference type="PANTHER" id="PTHR43281">
    <property type="entry name" value="FARNESYL DIPHOSPHATE SYNTHASE"/>
    <property type="match status" value="1"/>
</dbReference>
<dbReference type="RefSeq" id="WP_009201105.1">
    <property type="nucleotide sequence ID" value="NZ_ACJX03000001.1"/>
</dbReference>
<evidence type="ECO:0000256" key="6">
    <source>
        <dbReference type="ARBA" id="ARBA00023229"/>
    </source>
</evidence>
<proteinExistence type="inferred from homology"/>
<evidence type="ECO:0000256" key="2">
    <source>
        <dbReference type="ARBA" id="ARBA00006706"/>
    </source>
</evidence>
<dbReference type="Pfam" id="PF00348">
    <property type="entry name" value="polyprenyl_synt"/>
    <property type="match status" value="1"/>
</dbReference>
<evidence type="ECO:0000256" key="1">
    <source>
        <dbReference type="ARBA" id="ARBA00001946"/>
    </source>
</evidence>
<comment type="similarity">
    <text evidence="2 7">Belongs to the FPP/GGPP synthase family.</text>
</comment>
<organism evidence="8 9">
    <name type="scientific">Acetomicrobium hydrogeniformans ATCC BAA-1850</name>
    <dbReference type="NCBI Taxonomy" id="592015"/>
    <lineage>
        <taxon>Bacteria</taxon>
        <taxon>Thermotogati</taxon>
        <taxon>Synergistota</taxon>
        <taxon>Synergistia</taxon>
        <taxon>Synergistales</taxon>
        <taxon>Acetomicrobiaceae</taxon>
        <taxon>Acetomicrobium</taxon>
    </lineage>
</organism>
<evidence type="ECO:0000256" key="7">
    <source>
        <dbReference type="RuleBase" id="RU004466"/>
    </source>
</evidence>
<dbReference type="FunFam" id="1.10.600.10:FF:000001">
    <property type="entry name" value="Geranylgeranyl diphosphate synthase"/>
    <property type="match status" value="1"/>
</dbReference>
<keyword evidence="9" id="KW-1185">Reference proteome</keyword>
<evidence type="ECO:0000313" key="9">
    <source>
        <dbReference type="Proteomes" id="UP000005273"/>
    </source>
</evidence>
<dbReference type="Proteomes" id="UP000005273">
    <property type="component" value="Unassembled WGS sequence"/>
</dbReference>
<keyword evidence="3 7" id="KW-0808">Transferase</keyword>
<name>A0A0T5XD06_9BACT</name>
<sequence length="298" mass="32566">MSNVELKQIFESKKEKIDTYLENILNNDEIPEVLCQCIAYSLLNGGKRIRPVLCQITAEKLGIDPDGVLPLAAAIEMAHTASLIHDDLPCMDNDDYRRGKLTNHKVYGEAMAVLAGDSLLAYGFELCLQELPRLGFTQSNILNALKIFSHAIGPCGICGGQALDITQEGHEGEEEFLWKMCELKTATLLRASITASAALVGAGEKTMSCLHNYGTHLGISFQIIDDILDVTGTISELGKTPGKDAKEGKLTFVALHGLERAKELAMEETKKAIDSILPLGPDFEVFLDIAEYIARRSK</sequence>
<evidence type="ECO:0000256" key="4">
    <source>
        <dbReference type="ARBA" id="ARBA00022723"/>
    </source>
</evidence>
<gene>
    <name evidence="8" type="ORF">HMPREF1705_03470</name>
</gene>
<dbReference type="EMBL" id="ACJX03000001">
    <property type="protein sequence ID" value="KRT36201.1"/>
    <property type="molecule type" value="Genomic_DNA"/>
</dbReference>
<dbReference type="SFLD" id="SFLDG01017">
    <property type="entry name" value="Polyprenyl_Transferase_Like"/>
    <property type="match status" value="1"/>
</dbReference>
<dbReference type="InterPro" id="IPR053378">
    <property type="entry name" value="Prenyl_diphosphate_synthase"/>
</dbReference>
<evidence type="ECO:0000256" key="3">
    <source>
        <dbReference type="ARBA" id="ARBA00022679"/>
    </source>
</evidence>
<dbReference type="InterPro" id="IPR033749">
    <property type="entry name" value="Polyprenyl_synt_CS"/>
</dbReference>
<keyword evidence="5" id="KW-0460">Magnesium</keyword>
<dbReference type="SFLD" id="SFLDS00005">
    <property type="entry name" value="Isoprenoid_Synthase_Type_I"/>
    <property type="match status" value="1"/>
</dbReference>
<dbReference type="OrthoDB" id="9805316at2"/>
<evidence type="ECO:0000313" key="8">
    <source>
        <dbReference type="EMBL" id="KRT36201.1"/>
    </source>
</evidence>
<evidence type="ECO:0000256" key="5">
    <source>
        <dbReference type="ARBA" id="ARBA00022842"/>
    </source>
</evidence>
<dbReference type="GO" id="GO:0004659">
    <property type="term" value="F:prenyltransferase activity"/>
    <property type="evidence" value="ECO:0007669"/>
    <property type="project" value="InterPro"/>
</dbReference>